<dbReference type="AlphaFoldDB" id="A0A3G2LAH5"/>
<dbReference type="GO" id="GO:0016787">
    <property type="term" value="F:hydrolase activity"/>
    <property type="evidence" value="ECO:0007669"/>
    <property type="project" value="InterPro"/>
</dbReference>
<gene>
    <name evidence="3" type="ORF">D1013_18590</name>
</gene>
<dbReference type="Gene3D" id="2.60.120.560">
    <property type="entry name" value="Exo-inulinase, domain 1"/>
    <property type="match status" value="1"/>
</dbReference>
<dbReference type="InterPro" id="IPR010496">
    <property type="entry name" value="AL/BT2_dom"/>
</dbReference>
<dbReference type="KEGG" id="emar:D1013_18590"/>
<proteinExistence type="predicted"/>
<keyword evidence="4" id="KW-1185">Reference proteome</keyword>
<evidence type="ECO:0000256" key="1">
    <source>
        <dbReference type="SAM" id="SignalP"/>
    </source>
</evidence>
<reference evidence="3 4" key="1">
    <citation type="submission" date="2018-08" db="EMBL/GenBank/DDBJ databases">
        <title>The reduced genetic potential of extracellular carbohydrate catabolism in Euzebyella marina RN62, a Flavobacteriia bacterium isolated from the hadal water.</title>
        <authorList>
            <person name="Xue C."/>
        </authorList>
    </citation>
    <scope>NUCLEOTIDE SEQUENCE [LARGE SCALE GENOMIC DNA]</scope>
    <source>
        <strain evidence="3 4">RN62</strain>
    </source>
</reference>
<feature type="domain" description="3-keto-alpha-glucoside-1,2-lyase/3-keto-2-hydroxy-glucal hydratase" evidence="2">
    <location>
        <begin position="32"/>
        <end position="216"/>
    </location>
</feature>
<accession>A0A3G2LAH5</accession>
<protein>
    <submittedName>
        <fullName evidence="3">DUF1080 domain-containing protein</fullName>
    </submittedName>
</protein>
<name>A0A3G2LAH5_9FLAO</name>
<evidence type="ECO:0000259" key="2">
    <source>
        <dbReference type="Pfam" id="PF06439"/>
    </source>
</evidence>
<feature type="signal peptide" evidence="1">
    <location>
        <begin position="1"/>
        <end position="27"/>
    </location>
</feature>
<evidence type="ECO:0000313" key="3">
    <source>
        <dbReference type="EMBL" id="AYN69249.1"/>
    </source>
</evidence>
<dbReference type="Proteomes" id="UP000276309">
    <property type="component" value="Chromosome"/>
</dbReference>
<feature type="chain" id="PRO_5018122582" evidence="1">
    <location>
        <begin position="28"/>
        <end position="219"/>
    </location>
</feature>
<dbReference type="OrthoDB" id="929868at2"/>
<dbReference type="Pfam" id="PF06439">
    <property type="entry name" value="3keto-disac_hyd"/>
    <property type="match status" value="1"/>
</dbReference>
<sequence>MQRFFNRLSYLRYLIALYILVCFSACNHPSGGFQPIFDGQTFNGWNGDTTHIWRIEDKMIIGGSLKKTVPQNEFLCTDASYKNFILTFKIKLTGEEGFINSGVQIWSKRLTEPAHEMQGFQADWGEGYWASLYDESRRNETLAAPDSTLVEDWIHKNDWNDYKIHAENGHIQLYINGHQTVDYTEKDPSVATEGIIGLQIHGGGKALVAFKDLQLKNLD</sequence>
<keyword evidence="1" id="KW-0732">Signal</keyword>
<evidence type="ECO:0000313" key="4">
    <source>
        <dbReference type="Proteomes" id="UP000276309"/>
    </source>
</evidence>
<organism evidence="3 4">
    <name type="scientific">Euzebyella marina</name>
    <dbReference type="NCBI Taxonomy" id="1761453"/>
    <lineage>
        <taxon>Bacteria</taxon>
        <taxon>Pseudomonadati</taxon>
        <taxon>Bacteroidota</taxon>
        <taxon>Flavobacteriia</taxon>
        <taxon>Flavobacteriales</taxon>
        <taxon>Flavobacteriaceae</taxon>
        <taxon>Euzebyella</taxon>
    </lineage>
</organism>
<dbReference type="EMBL" id="CP032050">
    <property type="protein sequence ID" value="AYN69249.1"/>
    <property type="molecule type" value="Genomic_DNA"/>
</dbReference>